<dbReference type="EMBL" id="RCUX01000004">
    <property type="protein sequence ID" value="RLP76513.1"/>
    <property type="molecule type" value="Genomic_DNA"/>
</dbReference>
<organism evidence="8 9">
    <name type="scientific">Mycetocola tolaasinivorans</name>
    <dbReference type="NCBI Taxonomy" id="76635"/>
    <lineage>
        <taxon>Bacteria</taxon>
        <taxon>Bacillati</taxon>
        <taxon>Actinomycetota</taxon>
        <taxon>Actinomycetes</taxon>
        <taxon>Micrococcales</taxon>
        <taxon>Microbacteriaceae</taxon>
        <taxon>Mycetocola</taxon>
    </lineage>
</organism>
<evidence type="ECO:0000256" key="1">
    <source>
        <dbReference type="ARBA" id="ARBA00004141"/>
    </source>
</evidence>
<sequence length="284" mass="30997">MSTTTAPQKRARTSAGTTIVPAHERALKNRVSLTETVRHSLTMAYRGLLKIRRTPEQLFDVTLQPIIFTVMFTYIFGGAISGDVASYLPVIIPGILVQTVITTSIVTGTQLREDMDKGVFDRFRSLPIARIAPLSGALLADTIRYAIATTLTFVMGFIMGYRPHGGIWAVIGAALLVIVCAWAISWIFAFFGVIARSASSVQGISMIILFPLTFLSNAFVPVDTMPSWLQWFVNINPVSHLVTSVRDVLNTGAFTSEAFLPLIGAAVIVAIFAPLTVRAYMRRA</sequence>
<accession>A0A3L7A855</accession>
<evidence type="ECO:0000256" key="4">
    <source>
        <dbReference type="ARBA" id="ARBA00023136"/>
    </source>
</evidence>
<dbReference type="InterPro" id="IPR051784">
    <property type="entry name" value="Nod_factor_ABC_transporter"/>
</dbReference>
<dbReference type="AlphaFoldDB" id="A0A3L7A855"/>
<dbReference type="OrthoDB" id="670210at2"/>
<evidence type="ECO:0000313" key="8">
    <source>
        <dbReference type="EMBL" id="RLP76513.1"/>
    </source>
</evidence>
<dbReference type="RefSeq" id="WP_121648092.1">
    <property type="nucleotide sequence ID" value="NZ_RCUX01000004.1"/>
</dbReference>
<dbReference type="GO" id="GO:0140359">
    <property type="term" value="F:ABC-type transporter activity"/>
    <property type="evidence" value="ECO:0007669"/>
    <property type="project" value="InterPro"/>
</dbReference>
<evidence type="ECO:0000256" key="6">
    <source>
        <dbReference type="RuleBase" id="RU361157"/>
    </source>
</evidence>
<dbReference type="InterPro" id="IPR000412">
    <property type="entry name" value="ABC_2_transport"/>
</dbReference>
<keyword evidence="5" id="KW-0046">Antibiotic resistance</keyword>
<dbReference type="GO" id="GO:0043190">
    <property type="term" value="C:ATP-binding cassette (ABC) transporter complex"/>
    <property type="evidence" value="ECO:0007669"/>
    <property type="project" value="InterPro"/>
</dbReference>
<keyword evidence="6" id="KW-1003">Cell membrane</keyword>
<keyword evidence="4 6" id="KW-0472">Membrane</keyword>
<reference evidence="8 9" key="1">
    <citation type="submission" date="2018-10" db="EMBL/GenBank/DDBJ databases">
        <authorList>
            <person name="Li J."/>
        </authorList>
    </citation>
    <scope>NUCLEOTIDE SEQUENCE [LARGE SCALE GENOMIC DNA]</scope>
    <source>
        <strain evidence="8 9">IF 016277</strain>
    </source>
</reference>
<feature type="transmembrane region" description="Helical" evidence="6">
    <location>
        <begin position="167"/>
        <end position="191"/>
    </location>
</feature>
<feature type="transmembrane region" description="Helical" evidence="6">
    <location>
        <begin position="58"/>
        <end position="80"/>
    </location>
</feature>
<keyword evidence="6" id="KW-0813">Transport</keyword>
<feature type="transmembrane region" description="Helical" evidence="6">
    <location>
        <begin position="128"/>
        <end position="147"/>
    </location>
</feature>
<comment type="subcellular location">
    <subcellularLocation>
        <location evidence="6">Cell membrane</location>
        <topology evidence="6">Multi-pass membrane protein</topology>
    </subcellularLocation>
    <subcellularLocation>
        <location evidence="1">Membrane</location>
        <topology evidence="1">Multi-pass membrane protein</topology>
    </subcellularLocation>
</comment>
<keyword evidence="9" id="KW-1185">Reference proteome</keyword>
<feature type="domain" description="ABC transmembrane type-2" evidence="7">
    <location>
        <begin position="56"/>
        <end position="283"/>
    </location>
</feature>
<feature type="transmembrane region" description="Helical" evidence="6">
    <location>
        <begin position="86"/>
        <end position="107"/>
    </location>
</feature>
<dbReference type="Proteomes" id="UP000272503">
    <property type="component" value="Unassembled WGS sequence"/>
</dbReference>
<dbReference type="Pfam" id="PF01061">
    <property type="entry name" value="ABC2_membrane"/>
    <property type="match status" value="1"/>
</dbReference>
<dbReference type="GO" id="GO:0046677">
    <property type="term" value="P:response to antibiotic"/>
    <property type="evidence" value="ECO:0007669"/>
    <property type="project" value="UniProtKB-KW"/>
</dbReference>
<evidence type="ECO:0000313" key="9">
    <source>
        <dbReference type="Proteomes" id="UP000272503"/>
    </source>
</evidence>
<evidence type="ECO:0000259" key="7">
    <source>
        <dbReference type="PROSITE" id="PS51012"/>
    </source>
</evidence>
<feature type="transmembrane region" description="Helical" evidence="6">
    <location>
        <begin position="258"/>
        <end position="281"/>
    </location>
</feature>
<keyword evidence="2 6" id="KW-0812">Transmembrane</keyword>
<proteinExistence type="inferred from homology"/>
<name>A0A3L7A855_9MICO</name>
<dbReference type="InterPro" id="IPR013525">
    <property type="entry name" value="ABC2_TM"/>
</dbReference>
<dbReference type="PANTHER" id="PTHR43229:SF2">
    <property type="entry name" value="NODULATION PROTEIN J"/>
    <property type="match status" value="1"/>
</dbReference>
<comment type="caution">
    <text evidence="8">The sequence shown here is derived from an EMBL/GenBank/DDBJ whole genome shotgun (WGS) entry which is preliminary data.</text>
</comment>
<evidence type="ECO:0000256" key="3">
    <source>
        <dbReference type="ARBA" id="ARBA00022989"/>
    </source>
</evidence>
<evidence type="ECO:0000256" key="5">
    <source>
        <dbReference type="ARBA" id="ARBA00023251"/>
    </source>
</evidence>
<dbReference type="PIRSF" id="PIRSF006648">
    <property type="entry name" value="DrrB"/>
    <property type="match status" value="1"/>
</dbReference>
<protein>
    <recommendedName>
        <fullName evidence="6">Transport permease protein</fullName>
    </recommendedName>
</protein>
<comment type="similarity">
    <text evidence="6">Belongs to the ABC-2 integral membrane protein family.</text>
</comment>
<dbReference type="InterPro" id="IPR047817">
    <property type="entry name" value="ABC2_TM_bact-type"/>
</dbReference>
<gene>
    <name evidence="8" type="ORF">D9V32_06575</name>
</gene>
<evidence type="ECO:0000256" key="2">
    <source>
        <dbReference type="ARBA" id="ARBA00022692"/>
    </source>
</evidence>
<dbReference type="PROSITE" id="PS51012">
    <property type="entry name" value="ABC_TM2"/>
    <property type="match status" value="1"/>
</dbReference>
<keyword evidence="3 6" id="KW-1133">Transmembrane helix</keyword>
<feature type="transmembrane region" description="Helical" evidence="6">
    <location>
        <begin position="203"/>
        <end position="222"/>
    </location>
</feature>
<dbReference type="PANTHER" id="PTHR43229">
    <property type="entry name" value="NODULATION PROTEIN J"/>
    <property type="match status" value="1"/>
</dbReference>